<protein>
    <submittedName>
        <fullName evidence="2">Uncharacterized protein</fullName>
    </submittedName>
</protein>
<evidence type="ECO:0000313" key="3">
    <source>
        <dbReference type="Proteomes" id="UP000674234"/>
    </source>
</evidence>
<evidence type="ECO:0000313" key="2">
    <source>
        <dbReference type="EMBL" id="MBP2704396.1"/>
    </source>
</evidence>
<proteinExistence type="predicted"/>
<dbReference type="AlphaFoldDB" id="A0A941AHS2"/>
<dbReference type="RefSeq" id="WP_210155701.1">
    <property type="nucleotide sequence ID" value="NZ_JAFCNB010000005.1"/>
</dbReference>
<gene>
    <name evidence="2" type="ORF">JOL79_11285</name>
</gene>
<evidence type="ECO:0000256" key="1">
    <source>
        <dbReference type="SAM" id="Coils"/>
    </source>
</evidence>
<accession>A0A941AHS2</accession>
<comment type="caution">
    <text evidence="2">The sequence shown here is derived from an EMBL/GenBank/DDBJ whole genome shotgun (WGS) entry which is preliminary data.</text>
</comment>
<keyword evidence="3" id="KW-1185">Reference proteome</keyword>
<dbReference type="EMBL" id="JAFCNB010000005">
    <property type="protein sequence ID" value="MBP2704396.1"/>
    <property type="molecule type" value="Genomic_DNA"/>
</dbReference>
<organism evidence="2 3">
    <name type="scientific">Microbispora oryzae</name>
    <dbReference type="NCBI Taxonomy" id="2806554"/>
    <lineage>
        <taxon>Bacteria</taxon>
        <taxon>Bacillati</taxon>
        <taxon>Actinomycetota</taxon>
        <taxon>Actinomycetes</taxon>
        <taxon>Streptosporangiales</taxon>
        <taxon>Streptosporangiaceae</taxon>
        <taxon>Microbispora</taxon>
    </lineage>
</organism>
<sequence>MADQAAPTTLGIDAILGKIQRPERTYRLCLRADLQSQWEETERQLKLAERENVNSLAGKSKKTRELAQQCRALEEEMEASTETLLLRGLSAKRFSDLLAAHPARKGKDEIFNPDTFGVALLAASAAAPEMTEEQAGRLVDAITQGQWNDLFNTCWLLNRSSVDVPFSRSASEHLPGTKTS</sequence>
<feature type="coiled-coil region" evidence="1">
    <location>
        <begin position="31"/>
        <end position="83"/>
    </location>
</feature>
<keyword evidence="1" id="KW-0175">Coiled coil</keyword>
<name>A0A941AHS2_9ACTN</name>
<dbReference type="Proteomes" id="UP000674234">
    <property type="component" value="Unassembled WGS sequence"/>
</dbReference>
<reference evidence="2" key="1">
    <citation type="submission" date="2021-02" db="EMBL/GenBank/DDBJ databases">
        <title>Draft genome sequence of Microbispora sp. RL4-1S isolated from rice leaves in Thailand.</title>
        <authorList>
            <person name="Muangham S."/>
            <person name="Duangmal K."/>
        </authorList>
    </citation>
    <scope>NUCLEOTIDE SEQUENCE</scope>
    <source>
        <strain evidence="2">RL4-1S</strain>
    </source>
</reference>